<proteinExistence type="predicted"/>
<sequence>MLDLYMTHFPDVPYWFGEPRKVREETWRALELLYDDDLYMTHFPDVPYWFGEPRKVREETWRALELLYDDGVILQTGVIRSIGLSNYSRIDLEELLEYCSVKPHVNQCEFHICYSNDDIVQYCKEEGITFTV</sequence>
<dbReference type="InterPro" id="IPR020471">
    <property type="entry name" value="AKR"/>
</dbReference>
<dbReference type="Gene3D" id="3.20.20.100">
    <property type="entry name" value="NADP-dependent oxidoreductase domain"/>
    <property type="match status" value="1"/>
</dbReference>
<feature type="domain" description="NADP-dependent oxidoreductase" evidence="1">
    <location>
        <begin position="37"/>
        <end position="131"/>
    </location>
</feature>
<accession>A0A0M3IW69</accession>
<evidence type="ECO:0000259" key="1">
    <source>
        <dbReference type="Pfam" id="PF00248"/>
    </source>
</evidence>
<dbReference type="PANTHER" id="PTHR43827">
    <property type="entry name" value="2,5-DIKETO-D-GLUCONIC ACID REDUCTASE"/>
    <property type="match status" value="1"/>
</dbReference>
<evidence type="ECO:0000313" key="2">
    <source>
        <dbReference type="Proteomes" id="UP000036681"/>
    </source>
</evidence>
<dbReference type="InterPro" id="IPR023210">
    <property type="entry name" value="NADP_OxRdtase_dom"/>
</dbReference>
<dbReference type="Proteomes" id="UP000036681">
    <property type="component" value="Unplaced"/>
</dbReference>
<keyword evidence="2" id="KW-1185">Reference proteome</keyword>
<dbReference type="PRINTS" id="PR00069">
    <property type="entry name" value="ALDKETRDTASE"/>
</dbReference>
<dbReference type="Pfam" id="PF00248">
    <property type="entry name" value="Aldo_ket_red"/>
    <property type="match status" value="1"/>
</dbReference>
<dbReference type="AlphaFoldDB" id="A0A0M3IW69"/>
<dbReference type="GO" id="GO:0016491">
    <property type="term" value="F:oxidoreductase activity"/>
    <property type="evidence" value="ECO:0007669"/>
    <property type="project" value="InterPro"/>
</dbReference>
<reference evidence="3" key="1">
    <citation type="submission" date="2017-02" db="UniProtKB">
        <authorList>
            <consortium name="WormBaseParasite"/>
        </authorList>
    </citation>
    <scope>IDENTIFICATION</scope>
</reference>
<dbReference type="InterPro" id="IPR036812">
    <property type="entry name" value="NAD(P)_OxRdtase_dom_sf"/>
</dbReference>
<dbReference type="WBParaSite" id="ALUE_0002299701-mRNA-1">
    <property type="protein sequence ID" value="ALUE_0002299701-mRNA-1"/>
    <property type="gene ID" value="ALUE_0002299701"/>
</dbReference>
<protein>
    <submittedName>
        <fullName evidence="3">Aldo_ket_red domain-containing protein</fullName>
    </submittedName>
</protein>
<organism evidence="2 3">
    <name type="scientific">Ascaris lumbricoides</name>
    <name type="common">Giant roundworm</name>
    <dbReference type="NCBI Taxonomy" id="6252"/>
    <lineage>
        <taxon>Eukaryota</taxon>
        <taxon>Metazoa</taxon>
        <taxon>Ecdysozoa</taxon>
        <taxon>Nematoda</taxon>
        <taxon>Chromadorea</taxon>
        <taxon>Rhabditida</taxon>
        <taxon>Spirurina</taxon>
        <taxon>Ascaridomorpha</taxon>
        <taxon>Ascaridoidea</taxon>
        <taxon>Ascarididae</taxon>
        <taxon>Ascaris</taxon>
    </lineage>
</organism>
<dbReference type="PANTHER" id="PTHR43827:SF10">
    <property type="entry name" value="ZGC:110366"/>
    <property type="match status" value="1"/>
</dbReference>
<dbReference type="SUPFAM" id="SSF51430">
    <property type="entry name" value="NAD(P)-linked oxidoreductase"/>
    <property type="match status" value="1"/>
</dbReference>
<name>A0A0M3IW69_ASCLU</name>
<evidence type="ECO:0000313" key="3">
    <source>
        <dbReference type="WBParaSite" id="ALUE_0002299701-mRNA-1"/>
    </source>
</evidence>